<dbReference type="SUPFAM" id="SSF52540">
    <property type="entry name" value="P-loop containing nucleoside triphosphate hydrolases"/>
    <property type="match status" value="1"/>
</dbReference>
<dbReference type="GeneID" id="78334714"/>
<dbReference type="Gene3D" id="3.40.50.300">
    <property type="entry name" value="P-loop containing nucleotide triphosphate hydrolases"/>
    <property type="match status" value="2"/>
</dbReference>
<dbReference type="Proteomes" id="UP000182379">
    <property type="component" value="Unassembled WGS sequence"/>
</dbReference>
<evidence type="ECO:0000256" key="1">
    <source>
        <dbReference type="SAM" id="Coils"/>
    </source>
</evidence>
<dbReference type="AlphaFoldDB" id="A0A1H2U0X0"/>
<gene>
    <name evidence="3" type="ORF">SAMN05216495_10270</name>
</gene>
<feature type="domain" description="Polyphosphate kinase-2-related" evidence="2">
    <location>
        <begin position="268"/>
        <end position="487"/>
    </location>
</feature>
<dbReference type="NCBIfam" id="TIGR03708">
    <property type="entry name" value="poly_P_AMP_trns"/>
    <property type="match status" value="1"/>
</dbReference>
<dbReference type="InterPro" id="IPR027417">
    <property type="entry name" value="P-loop_NTPase"/>
</dbReference>
<proteinExistence type="predicted"/>
<dbReference type="PANTHER" id="PTHR34383:SF3">
    <property type="entry name" value="POLYPHOSPHATE:AMP PHOSPHOTRANSFERASE"/>
    <property type="match status" value="1"/>
</dbReference>
<keyword evidence="3" id="KW-0808">Transferase</keyword>
<feature type="domain" description="Polyphosphate kinase-2-related" evidence="2">
    <location>
        <begin position="11"/>
        <end position="238"/>
    </location>
</feature>
<dbReference type="InterPro" id="IPR022488">
    <property type="entry name" value="PPK2-related"/>
</dbReference>
<feature type="coiled-coil region" evidence="1">
    <location>
        <begin position="269"/>
        <end position="296"/>
    </location>
</feature>
<evidence type="ECO:0000313" key="3">
    <source>
        <dbReference type="EMBL" id="SDW49865.1"/>
    </source>
</evidence>
<accession>A0A1H2U0X0</accession>
<dbReference type="InterPro" id="IPR022489">
    <property type="entry name" value="PolyP_AMP_Tfrase"/>
</dbReference>
<dbReference type="Pfam" id="PF03976">
    <property type="entry name" value="PPK2"/>
    <property type="match status" value="2"/>
</dbReference>
<protein>
    <submittedName>
        <fullName evidence="3">Polyphosphate:AMP phosphotransferase</fullName>
    </submittedName>
</protein>
<organism evidence="3 4">
    <name type="scientific">Acidaminococcus fermentans</name>
    <dbReference type="NCBI Taxonomy" id="905"/>
    <lineage>
        <taxon>Bacteria</taxon>
        <taxon>Bacillati</taxon>
        <taxon>Bacillota</taxon>
        <taxon>Negativicutes</taxon>
        <taxon>Acidaminococcales</taxon>
        <taxon>Acidaminococcaceae</taxon>
        <taxon>Acidaminococcus</taxon>
    </lineage>
</organism>
<comment type="caution">
    <text evidence="3">The sequence shown here is derived from an EMBL/GenBank/DDBJ whole genome shotgun (WGS) entry which is preliminary data.</text>
</comment>
<name>A0A1H2U0X0_ACIFE</name>
<evidence type="ECO:0000313" key="4">
    <source>
        <dbReference type="Proteomes" id="UP000182379"/>
    </source>
</evidence>
<dbReference type="RefSeq" id="WP_012938339.1">
    <property type="nucleotide sequence ID" value="NZ_CALAKB010000022.1"/>
</dbReference>
<dbReference type="GO" id="GO:0043751">
    <property type="term" value="F:polyphosphate:AMP phosphotransferase activity"/>
    <property type="evidence" value="ECO:0007669"/>
    <property type="project" value="InterPro"/>
</dbReference>
<keyword evidence="1" id="KW-0175">Coiled coil</keyword>
<dbReference type="PANTHER" id="PTHR34383">
    <property type="entry name" value="POLYPHOSPHATE:AMP PHOSPHOTRANSFERASE-RELATED"/>
    <property type="match status" value="1"/>
</dbReference>
<dbReference type="OMA" id="SPLDWQQ"/>
<evidence type="ECO:0000259" key="2">
    <source>
        <dbReference type="Pfam" id="PF03976"/>
    </source>
</evidence>
<sequence>MLDKIDLKTKISKEEYTKRMEEEENRLGFLQRAVRDARIPVIILFEGFRASWRSQLISKVIHALDPRGFRVFSSSKTTERQKESPFFLQFWKELPPAGQITIHHRAWYFLRNEHAVGDPDEASEWYDVSFDEINHFEKELVQGGCVLIKIFTHISKKKQKENMEKGQETMGSRWEKLTPGGIEGIDYNAYRDVYETMLTATNTDLAPWHIVPMEDKRTGTEAVFRVLITALEEALKDRQRPVDPEKGPAKDLTIPDILSTYTPYQPMEQEEYSKKLKKYQKRLEELQFELAKRKISTIVAFEGQDAGGKGGAIKRLSESFDPLGYRVNPVSAPNEWEKQFHYLWRFWTKIPAPGEIAIFDRTWYGRVLVERVEGFAKISEWRRAYEEINDMEAQWVKQGIIVQKFWMQIDPEEQLKRFQARENDPNKTWKITPEDWRNRDKWDAYVDAVNEMLYRTDTKEAPWTVVEANNKLYARLKVLETMIHRMEAVL</sequence>
<reference evidence="3 4" key="1">
    <citation type="submission" date="2016-10" db="EMBL/GenBank/DDBJ databases">
        <authorList>
            <person name="Varghese N."/>
            <person name="Submissions S."/>
        </authorList>
    </citation>
    <scope>NUCLEOTIDE SEQUENCE [LARGE SCALE GENOMIC DNA]</scope>
    <source>
        <strain evidence="3 4">WCC6</strain>
    </source>
</reference>
<dbReference type="EMBL" id="FNOP01000002">
    <property type="protein sequence ID" value="SDW49865.1"/>
    <property type="molecule type" value="Genomic_DNA"/>
</dbReference>
<dbReference type="GO" id="GO:0006797">
    <property type="term" value="P:polyphosphate metabolic process"/>
    <property type="evidence" value="ECO:0007669"/>
    <property type="project" value="InterPro"/>
</dbReference>